<feature type="binding site" evidence="7">
    <location>
        <position position="50"/>
    </location>
    <ligand>
        <name>Zn(2+)</name>
        <dbReference type="ChEBI" id="CHEBI:29105"/>
    </ligand>
</feature>
<dbReference type="RefSeq" id="WP_089406865.1">
    <property type="nucleotide sequence ID" value="NZ_FZOU01000001.1"/>
</dbReference>
<evidence type="ECO:0000256" key="7">
    <source>
        <dbReference type="PIRSR" id="PIRSR601765-1"/>
    </source>
</evidence>
<evidence type="ECO:0000256" key="5">
    <source>
        <dbReference type="ARBA" id="ARBA00023239"/>
    </source>
</evidence>
<evidence type="ECO:0000256" key="8">
    <source>
        <dbReference type="RuleBase" id="RU003956"/>
    </source>
</evidence>
<keyword evidence="5 8" id="KW-0456">Lyase</keyword>
<dbReference type="SUPFAM" id="SSF53056">
    <property type="entry name" value="beta-carbonic anhydrase, cab"/>
    <property type="match status" value="1"/>
</dbReference>
<dbReference type="InterPro" id="IPR001765">
    <property type="entry name" value="Carbonic_anhydrase"/>
</dbReference>
<dbReference type="GO" id="GO:0004089">
    <property type="term" value="F:carbonate dehydratase activity"/>
    <property type="evidence" value="ECO:0007669"/>
    <property type="project" value="UniProtKB-UniRule"/>
</dbReference>
<dbReference type="OrthoDB" id="9769739at2"/>
<accession>A0A239DPV5</accession>
<protein>
    <recommendedName>
        <fullName evidence="2 8">Carbonic anhydrase</fullName>
        <ecNumber evidence="2 8">4.2.1.1</ecNumber>
    </recommendedName>
    <alternativeName>
        <fullName evidence="8">Carbonate dehydratase</fullName>
    </alternativeName>
</protein>
<dbReference type="InterPro" id="IPR015892">
    <property type="entry name" value="Carbonic_anhydrase_CS"/>
</dbReference>
<comment type="cofactor">
    <cofactor evidence="7">
        <name>Zn(2+)</name>
        <dbReference type="ChEBI" id="CHEBI:29105"/>
    </cofactor>
    <text evidence="7">Binds 1 zinc ion per subunit.</text>
</comment>
<comment type="catalytic activity">
    <reaction evidence="6 8">
        <text>hydrogencarbonate + H(+) = CO2 + H2O</text>
        <dbReference type="Rhea" id="RHEA:10748"/>
        <dbReference type="ChEBI" id="CHEBI:15377"/>
        <dbReference type="ChEBI" id="CHEBI:15378"/>
        <dbReference type="ChEBI" id="CHEBI:16526"/>
        <dbReference type="ChEBI" id="CHEBI:17544"/>
        <dbReference type="EC" id="4.2.1.1"/>
    </reaction>
</comment>
<dbReference type="Gene3D" id="3.40.1050.10">
    <property type="entry name" value="Carbonic anhydrase"/>
    <property type="match status" value="1"/>
</dbReference>
<sequence length="218" mass="23170">MAAEGQEILARLKDGIRRFQTEVHAENRDAYLKAGSTQQQPHTLIIACADSRVDVETITSSGPGEVFVARNIGNMVPAYGEMLGGVSAVIEYAVSALKVKHIVVVGHSDCGAMKALLSPSSTDSMPTVKSWLTNGQAALKVASSLGAPDEKPSEKLHRLTEENVLMQVAHLKTHPSVAGALARGDVSVSGWVYEIGTGEVRIAEDGSRVFVPVIEAKR</sequence>
<dbReference type="PANTHER" id="PTHR11002:SF76">
    <property type="entry name" value="CARBONIC ANHYDRASE"/>
    <property type="match status" value="1"/>
</dbReference>
<evidence type="ECO:0000256" key="1">
    <source>
        <dbReference type="ARBA" id="ARBA00006217"/>
    </source>
</evidence>
<dbReference type="GO" id="GO:0015976">
    <property type="term" value="P:carbon utilization"/>
    <property type="evidence" value="ECO:0007669"/>
    <property type="project" value="InterPro"/>
</dbReference>
<dbReference type="PROSITE" id="PS00705">
    <property type="entry name" value="PROK_CO2_ANHYDRASE_2"/>
    <property type="match status" value="1"/>
</dbReference>
<dbReference type="GO" id="GO:0008270">
    <property type="term" value="F:zinc ion binding"/>
    <property type="evidence" value="ECO:0007669"/>
    <property type="project" value="UniProtKB-UniRule"/>
</dbReference>
<reference evidence="9 10" key="1">
    <citation type="submission" date="2017-06" db="EMBL/GenBank/DDBJ databases">
        <authorList>
            <person name="Kim H.J."/>
            <person name="Triplett B.A."/>
        </authorList>
    </citation>
    <scope>NUCLEOTIDE SEQUENCE [LARGE SCALE GENOMIC DNA]</scope>
    <source>
        <strain evidence="9 10">DSM 18704</strain>
    </source>
</reference>
<dbReference type="EMBL" id="FZOU01000001">
    <property type="protein sequence ID" value="SNS34367.1"/>
    <property type="molecule type" value="Genomic_DNA"/>
</dbReference>
<feature type="binding site" evidence="7">
    <location>
        <position position="107"/>
    </location>
    <ligand>
        <name>Zn(2+)</name>
        <dbReference type="ChEBI" id="CHEBI:29105"/>
    </ligand>
</feature>
<comment type="similarity">
    <text evidence="1 8">Belongs to the beta-class carbonic anhydrase family.</text>
</comment>
<dbReference type="SMART" id="SM00947">
    <property type="entry name" value="Pro_CA"/>
    <property type="match status" value="1"/>
</dbReference>
<name>A0A239DPV5_9BACT</name>
<dbReference type="Proteomes" id="UP000198356">
    <property type="component" value="Unassembled WGS sequence"/>
</dbReference>
<evidence type="ECO:0000313" key="10">
    <source>
        <dbReference type="Proteomes" id="UP000198356"/>
    </source>
</evidence>
<evidence type="ECO:0000256" key="2">
    <source>
        <dbReference type="ARBA" id="ARBA00012925"/>
    </source>
</evidence>
<evidence type="ECO:0000256" key="3">
    <source>
        <dbReference type="ARBA" id="ARBA00022723"/>
    </source>
</evidence>
<keyword evidence="10" id="KW-1185">Reference proteome</keyword>
<keyword evidence="3 7" id="KW-0479">Metal-binding</keyword>
<dbReference type="Pfam" id="PF00484">
    <property type="entry name" value="Pro_CA"/>
    <property type="match status" value="1"/>
</dbReference>
<feature type="binding site" evidence="7">
    <location>
        <position position="110"/>
    </location>
    <ligand>
        <name>Zn(2+)</name>
        <dbReference type="ChEBI" id="CHEBI:29105"/>
    </ligand>
</feature>
<organism evidence="9 10">
    <name type="scientific">Granulicella rosea</name>
    <dbReference type="NCBI Taxonomy" id="474952"/>
    <lineage>
        <taxon>Bacteria</taxon>
        <taxon>Pseudomonadati</taxon>
        <taxon>Acidobacteriota</taxon>
        <taxon>Terriglobia</taxon>
        <taxon>Terriglobales</taxon>
        <taxon>Acidobacteriaceae</taxon>
        <taxon>Granulicella</taxon>
    </lineage>
</organism>
<evidence type="ECO:0000256" key="4">
    <source>
        <dbReference type="ARBA" id="ARBA00022833"/>
    </source>
</evidence>
<dbReference type="PANTHER" id="PTHR11002">
    <property type="entry name" value="CARBONIC ANHYDRASE"/>
    <property type="match status" value="1"/>
</dbReference>
<dbReference type="EC" id="4.2.1.1" evidence="2 8"/>
<comment type="function">
    <text evidence="8">Reversible hydration of carbon dioxide.</text>
</comment>
<evidence type="ECO:0000256" key="6">
    <source>
        <dbReference type="ARBA" id="ARBA00048348"/>
    </source>
</evidence>
<keyword evidence="4 7" id="KW-0862">Zinc</keyword>
<dbReference type="AlphaFoldDB" id="A0A239DPV5"/>
<gene>
    <name evidence="9" type="ORF">SAMN05421770_101586</name>
</gene>
<proteinExistence type="inferred from homology"/>
<evidence type="ECO:0000313" key="9">
    <source>
        <dbReference type="EMBL" id="SNS34367.1"/>
    </source>
</evidence>
<dbReference type="InterPro" id="IPR036874">
    <property type="entry name" value="Carbonic_anhydrase_sf"/>
</dbReference>
<feature type="binding site" evidence="7">
    <location>
        <position position="48"/>
    </location>
    <ligand>
        <name>Zn(2+)</name>
        <dbReference type="ChEBI" id="CHEBI:29105"/>
    </ligand>
</feature>